<evidence type="ECO:0000313" key="2">
    <source>
        <dbReference type="Proteomes" id="UP000005239"/>
    </source>
</evidence>
<organism evidence="1 2">
    <name type="scientific">Pristionchus pacificus</name>
    <name type="common">Parasitic nematode worm</name>
    <dbReference type="NCBI Taxonomy" id="54126"/>
    <lineage>
        <taxon>Eukaryota</taxon>
        <taxon>Metazoa</taxon>
        <taxon>Ecdysozoa</taxon>
        <taxon>Nematoda</taxon>
        <taxon>Chromadorea</taxon>
        <taxon>Rhabditida</taxon>
        <taxon>Rhabditina</taxon>
        <taxon>Diplogasteromorpha</taxon>
        <taxon>Diplogasteroidea</taxon>
        <taxon>Neodiplogasteridae</taxon>
        <taxon>Pristionchus</taxon>
    </lineage>
</organism>
<reference evidence="2" key="1">
    <citation type="journal article" date="2008" name="Nat. Genet.">
        <title>The Pristionchus pacificus genome provides a unique perspective on nematode lifestyle and parasitism.</title>
        <authorList>
            <person name="Dieterich C."/>
            <person name="Clifton S.W."/>
            <person name="Schuster L.N."/>
            <person name="Chinwalla A."/>
            <person name="Delehaunty K."/>
            <person name="Dinkelacker I."/>
            <person name="Fulton L."/>
            <person name="Fulton R."/>
            <person name="Godfrey J."/>
            <person name="Minx P."/>
            <person name="Mitreva M."/>
            <person name="Roeseler W."/>
            <person name="Tian H."/>
            <person name="Witte H."/>
            <person name="Yang S.P."/>
            <person name="Wilson R.K."/>
            <person name="Sommer R.J."/>
        </authorList>
    </citation>
    <scope>NUCLEOTIDE SEQUENCE [LARGE SCALE GENOMIC DNA]</scope>
    <source>
        <strain evidence="2">PS312</strain>
    </source>
</reference>
<protein>
    <submittedName>
        <fullName evidence="1">Uncharacterized protein</fullName>
    </submittedName>
</protein>
<accession>A0A8R1Z7R8</accession>
<sequence>MIQVGNTRRVAQADGRGFSKLGMEESGSESRPPVASARMENEWNKKTNDVRALNAVDLPAARRAQAQVWLGRIRDPDGWLAFERDGSDRESERG</sequence>
<accession>A0A2A6CNS4</accession>
<reference evidence="1" key="2">
    <citation type="submission" date="2022-06" db="UniProtKB">
        <authorList>
            <consortium name="EnsemblMetazoa"/>
        </authorList>
    </citation>
    <scope>IDENTIFICATION</scope>
    <source>
        <strain evidence="1">PS312</strain>
    </source>
</reference>
<dbReference type="Proteomes" id="UP000005239">
    <property type="component" value="Unassembled WGS sequence"/>
</dbReference>
<dbReference type="EnsemblMetazoa" id="PPA45782.1">
    <property type="protein sequence ID" value="PPA45782.1"/>
    <property type="gene ID" value="WBGene00284151"/>
</dbReference>
<keyword evidence="2" id="KW-1185">Reference proteome</keyword>
<proteinExistence type="predicted"/>
<gene>
    <name evidence="1" type="primary">WBGene00284151</name>
</gene>
<dbReference type="AlphaFoldDB" id="A0A2A6CNS4"/>
<name>A0A2A6CNS4_PRIPA</name>
<evidence type="ECO:0000313" key="1">
    <source>
        <dbReference type="EnsemblMetazoa" id="PPA45782.1"/>
    </source>
</evidence>